<dbReference type="EMBL" id="JAUOEK010000089">
    <property type="protein sequence ID" value="MDO5969763.1"/>
    <property type="molecule type" value="Genomic_DNA"/>
</dbReference>
<proteinExistence type="predicted"/>
<feature type="transmembrane region" description="Helical" evidence="1">
    <location>
        <begin position="38"/>
        <end position="55"/>
    </location>
</feature>
<sequence length="336" mass="39861">MTKKKTIEYNKITIILIIIGIFILTFLGYIIFRTYQSQNSLLSIMTIPLILGIVFENRRLSSDWKDILLKITIALALSFIAFLPGKNERNYSFEHHIEIWPYFFIGFFVLASVIHHEKKIIPKLTEGITLLQSISIIYWIVDIGFLNLKNVFVYLLIGIGLVFSIISFIHAFSYIKLTRNARLFLSIWSSVIMIIFAVDHIYRVFNFNYFVDYKIINDGLNVLQYFLLGVSLIYIFQNAIMLLEYFPSKSRAYNKEHLKDIRKMNKTHIERYSTNQIRIFDSLFALLFISGIYYWNYKCQIMPRHTLIWLIFWIFPFIIWLKDLLNEKIKTISSTV</sequence>
<feature type="transmembrane region" description="Helical" evidence="1">
    <location>
        <begin position="67"/>
        <end position="85"/>
    </location>
</feature>
<feature type="transmembrane region" description="Helical" evidence="1">
    <location>
        <begin position="152"/>
        <end position="171"/>
    </location>
</feature>
<keyword evidence="1" id="KW-0812">Transmembrane</keyword>
<evidence type="ECO:0000256" key="1">
    <source>
        <dbReference type="SAM" id="Phobius"/>
    </source>
</evidence>
<feature type="transmembrane region" description="Helical" evidence="1">
    <location>
        <begin position="12"/>
        <end position="32"/>
    </location>
</feature>
<accession>A0ABT8W9E5</accession>
<feature type="transmembrane region" description="Helical" evidence="1">
    <location>
        <begin position="277"/>
        <end position="295"/>
    </location>
</feature>
<feature type="transmembrane region" description="Helical" evidence="1">
    <location>
        <begin position="97"/>
        <end position="115"/>
    </location>
</feature>
<feature type="transmembrane region" description="Helical" evidence="1">
    <location>
        <begin position="183"/>
        <end position="202"/>
    </location>
</feature>
<keyword evidence="1" id="KW-1133">Transmembrane helix</keyword>
<name>A0ABT8W9E5_9FLAO</name>
<evidence type="ECO:0000313" key="3">
    <source>
        <dbReference type="Proteomes" id="UP001176883"/>
    </source>
</evidence>
<organism evidence="2 3">
    <name type="scientific">Flavivirga aquimarina</name>
    <dbReference type="NCBI Taxonomy" id="2027862"/>
    <lineage>
        <taxon>Bacteria</taxon>
        <taxon>Pseudomonadati</taxon>
        <taxon>Bacteroidota</taxon>
        <taxon>Flavobacteriia</taxon>
        <taxon>Flavobacteriales</taxon>
        <taxon>Flavobacteriaceae</taxon>
        <taxon>Flavivirga</taxon>
    </lineage>
</organism>
<feature type="transmembrane region" description="Helical" evidence="1">
    <location>
        <begin position="222"/>
        <end position="246"/>
    </location>
</feature>
<protein>
    <submittedName>
        <fullName evidence="2">Uncharacterized protein</fullName>
    </submittedName>
</protein>
<dbReference type="Proteomes" id="UP001176883">
    <property type="component" value="Unassembled WGS sequence"/>
</dbReference>
<reference evidence="2" key="1">
    <citation type="submission" date="2023-07" db="EMBL/GenBank/DDBJ databases">
        <title>Two novel species in the genus Flavivirga.</title>
        <authorList>
            <person name="Kwon K."/>
        </authorList>
    </citation>
    <scope>NUCLEOTIDE SEQUENCE</scope>
    <source>
        <strain evidence="2">KCTC 52353</strain>
    </source>
</reference>
<keyword evidence="3" id="KW-1185">Reference proteome</keyword>
<gene>
    <name evidence="2" type="ORF">Q4Q35_08085</name>
</gene>
<comment type="caution">
    <text evidence="2">The sequence shown here is derived from an EMBL/GenBank/DDBJ whole genome shotgun (WGS) entry which is preliminary data.</text>
</comment>
<keyword evidence="1" id="KW-0472">Membrane</keyword>
<evidence type="ECO:0000313" key="2">
    <source>
        <dbReference type="EMBL" id="MDO5969763.1"/>
    </source>
</evidence>
<dbReference type="RefSeq" id="WP_303277456.1">
    <property type="nucleotide sequence ID" value="NZ_JAUOEK010000089.1"/>
</dbReference>
<feature type="transmembrane region" description="Helical" evidence="1">
    <location>
        <begin position="127"/>
        <end position="146"/>
    </location>
</feature>
<feature type="transmembrane region" description="Helical" evidence="1">
    <location>
        <begin position="307"/>
        <end position="325"/>
    </location>
</feature>